<dbReference type="EMBL" id="ARXV01000004">
    <property type="protein sequence ID" value="KGD65496.1"/>
    <property type="molecule type" value="Genomic_DNA"/>
</dbReference>
<dbReference type="RefSeq" id="WP_035231620.1">
    <property type="nucleotide sequence ID" value="NZ_ARXV01000004.1"/>
</dbReference>
<dbReference type="InterPro" id="IPR051532">
    <property type="entry name" value="Ester_Hydrolysis_Enzymes"/>
</dbReference>
<protein>
    <recommendedName>
        <fullName evidence="1">SGNH hydrolase-type esterase domain-containing protein</fullName>
    </recommendedName>
</protein>
<accession>A0A095SLG4</accession>
<dbReference type="STRING" id="1177154.Y5S_01389"/>
<dbReference type="AlphaFoldDB" id="A0A095SLG4"/>
<name>A0A095SLG4_9GAMM</name>
<dbReference type="OrthoDB" id="9804395at2"/>
<dbReference type="SUPFAM" id="SSF52266">
    <property type="entry name" value="SGNH hydrolase"/>
    <property type="match status" value="1"/>
</dbReference>
<dbReference type="InterPro" id="IPR036514">
    <property type="entry name" value="SGNH_hydro_sf"/>
</dbReference>
<reference evidence="2 3" key="1">
    <citation type="submission" date="2012-09" db="EMBL/GenBank/DDBJ databases">
        <title>Genome Sequence of alkane-degrading Bacterium Alcanivorax sp. 19-m-6.</title>
        <authorList>
            <person name="Lai Q."/>
            <person name="Shao Z."/>
        </authorList>
    </citation>
    <scope>NUCLEOTIDE SEQUENCE [LARGE SCALE GENOMIC DNA]</scope>
    <source>
        <strain evidence="2 3">19-m-6</strain>
    </source>
</reference>
<dbReference type="PATRIC" id="fig|1177154.3.peg.1414"/>
<keyword evidence="3" id="KW-1185">Reference proteome</keyword>
<dbReference type="GO" id="GO:0004622">
    <property type="term" value="F:phosphatidylcholine lysophospholipase activity"/>
    <property type="evidence" value="ECO:0007669"/>
    <property type="project" value="TreeGrafter"/>
</dbReference>
<dbReference type="PANTHER" id="PTHR30383">
    <property type="entry name" value="THIOESTERASE 1/PROTEASE 1/LYSOPHOSPHOLIPASE L1"/>
    <property type="match status" value="1"/>
</dbReference>
<dbReference type="CDD" id="cd01836">
    <property type="entry name" value="FeeA_FeeB_like"/>
    <property type="match status" value="1"/>
</dbReference>
<evidence type="ECO:0000259" key="1">
    <source>
        <dbReference type="Pfam" id="PF13472"/>
    </source>
</evidence>
<dbReference type="PANTHER" id="PTHR30383:SF24">
    <property type="entry name" value="THIOESTERASE 1_PROTEASE 1_LYSOPHOSPHOLIPASE L1"/>
    <property type="match status" value="1"/>
</dbReference>
<sequence>MHIPFWLGLACLAPLILPQALHTRRTTLRLPEGHGAPEGQWGDGSPSQRLLVIGESTAASVGVEHHHDGLASQLARQRHLREGKTVYWQTIGVNGIRMGSLLDKLAVAQPLRADSIFISMGVNDTTSLTPRKRYFLELERLIAQLQATQPQAHIYLLAVPPMHRFTALPAPLRQLLGWRAHLLNQQHQRLAKGRSNVSSLRYPPLNNPALLAQDGYHPGVHGYRAMAEAIAQQL</sequence>
<evidence type="ECO:0000313" key="2">
    <source>
        <dbReference type="EMBL" id="KGD65496.1"/>
    </source>
</evidence>
<organism evidence="2 3">
    <name type="scientific">Alcanivorax nanhaiticus</name>
    <dbReference type="NCBI Taxonomy" id="1177154"/>
    <lineage>
        <taxon>Bacteria</taxon>
        <taxon>Pseudomonadati</taxon>
        <taxon>Pseudomonadota</taxon>
        <taxon>Gammaproteobacteria</taxon>
        <taxon>Oceanospirillales</taxon>
        <taxon>Alcanivoracaceae</taxon>
        <taxon>Alcanivorax</taxon>
    </lineage>
</organism>
<dbReference type="InterPro" id="IPR013830">
    <property type="entry name" value="SGNH_hydro"/>
</dbReference>
<gene>
    <name evidence="2" type="ORF">Y5S_01389</name>
</gene>
<comment type="caution">
    <text evidence="2">The sequence shown here is derived from an EMBL/GenBank/DDBJ whole genome shotgun (WGS) entry which is preliminary data.</text>
</comment>
<dbReference type="Gene3D" id="3.40.50.1110">
    <property type="entry name" value="SGNH hydrolase"/>
    <property type="match status" value="1"/>
</dbReference>
<feature type="domain" description="SGNH hydrolase-type esterase" evidence="1">
    <location>
        <begin position="52"/>
        <end position="225"/>
    </location>
</feature>
<dbReference type="eggNOG" id="COG2755">
    <property type="taxonomic scope" value="Bacteria"/>
</dbReference>
<dbReference type="Proteomes" id="UP000029444">
    <property type="component" value="Unassembled WGS sequence"/>
</dbReference>
<proteinExistence type="predicted"/>
<dbReference type="Pfam" id="PF13472">
    <property type="entry name" value="Lipase_GDSL_2"/>
    <property type="match status" value="1"/>
</dbReference>
<evidence type="ECO:0000313" key="3">
    <source>
        <dbReference type="Proteomes" id="UP000029444"/>
    </source>
</evidence>